<proteinExistence type="predicted"/>
<dbReference type="EMBL" id="JAAEEH010000020">
    <property type="protein sequence ID" value="NDL67758.1"/>
    <property type="molecule type" value="Genomic_DNA"/>
</dbReference>
<comment type="caution">
    <text evidence="2">The sequence shown here is derived from an EMBL/GenBank/DDBJ whole genome shotgun (WGS) entry which is preliminary data.</text>
</comment>
<evidence type="ECO:0000313" key="2">
    <source>
        <dbReference type="EMBL" id="NDL67758.1"/>
    </source>
</evidence>
<protein>
    <submittedName>
        <fullName evidence="2">Uncharacterized protein</fullName>
    </submittedName>
</protein>
<accession>A0A7X5KNF9</accession>
<keyword evidence="3" id="KW-1185">Reference proteome</keyword>
<evidence type="ECO:0000313" key="3">
    <source>
        <dbReference type="Proteomes" id="UP000461585"/>
    </source>
</evidence>
<gene>
    <name evidence="2" type="ORF">GXN74_08410</name>
</gene>
<keyword evidence="1" id="KW-0812">Transmembrane</keyword>
<keyword evidence="1" id="KW-1133">Transmembrane helix</keyword>
<name>A0A7X5KNF9_9FIRM</name>
<organism evidence="2 3">
    <name type="scientific">Anaerotalea alkaliphila</name>
    <dbReference type="NCBI Taxonomy" id="2662126"/>
    <lineage>
        <taxon>Bacteria</taxon>
        <taxon>Bacillati</taxon>
        <taxon>Bacillota</taxon>
        <taxon>Clostridia</taxon>
        <taxon>Eubacteriales</taxon>
        <taxon>Anaerotalea</taxon>
    </lineage>
</organism>
<dbReference type="AlphaFoldDB" id="A0A7X5KNF9"/>
<evidence type="ECO:0000256" key="1">
    <source>
        <dbReference type="SAM" id="Phobius"/>
    </source>
</evidence>
<dbReference type="Proteomes" id="UP000461585">
    <property type="component" value="Unassembled WGS sequence"/>
</dbReference>
<feature type="transmembrane region" description="Helical" evidence="1">
    <location>
        <begin position="6"/>
        <end position="27"/>
    </location>
</feature>
<reference evidence="2 3" key="1">
    <citation type="submission" date="2020-01" db="EMBL/GenBank/DDBJ databases">
        <title>Anaeroalcalibacter tamaniensis gen. nov., sp. nov., moderately halophilic strictly anaerobic fermenter bacterium from mud volcano of Taman peninsula.</title>
        <authorList>
            <person name="Frolova A."/>
            <person name="Merkel A.Y."/>
            <person name="Slobodkin A.I."/>
        </authorList>
    </citation>
    <scope>NUCLEOTIDE SEQUENCE [LARGE SCALE GENOMIC DNA]</scope>
    <source>
        <strain evidence="2 3">F-3ap</strain>
    </source>
</reference>
<dbReference type="RefSeq" id="WP_162370486.1">
    <property type="nucleotide sequence ID" value="NZ_JAAEEH010000020.1"/>
</dbReference>
<keyword evidence="1" id="KW-0472">Membrane</keyword>
<sequence length="167" mass="19015">MENKKVLGRMACMGLLVLLFFSGYYNYRQYYENQANRQAIEILQASQYATAEGLAPEVLEVQFLDMQGNDAMRDGWVTPGADGRLEIRIRYKGQCDAVEIFSTPSGTETYELQSLAARFEVAGDASLEEQEASYVWEIPQGTMAHFWLVAMNKNIGRRTEIFNIIME</sequence>